<gene>
    <name evidence="1" type="ORF">MRATA1EN1_LOCUS28594</name>
</gene>
<protein>
    <submittedName>
        <fullName evidence="1">Uncharacterized protein</fullName>
    </submittedName>
</protein>
<accession>A0ABN9A049</accession>
<proteinExistence type="predicted"/>
<name>A0ABN9A049_RANTA</name>
<reference evidence="1" key="1">
    <citation type="submission" date="2023-04" db="EMBL/GenBank/DDBJ databases">
        <authorList>
            <consortium name="ELIXIR-Norway"/>
        </authorList>
    </citation>
    <scope>NUCLEOTIDE SEQUENCE [LARGE SCALE GENOMIC DNA]</scope>
</reference>
<evidence type="ECO:0000313" key="2">
    <source>
        <dbReference type="Proteomes" id="UP001176941"/>
    </source>
</evidence>
<sequence>MSIEKQFPCKCQPPVPFHPHPGLTSHSPGPSLWLVGRAGAISLSVTEGAQNMYQNMVLGVPGPQISNKNSQGQCSMLGTTELTALPREACSHQPCHSQHEPCNLPQGHTDLSPVGTSTLFAAQCSW</sequence>
<dbReference type="Proteomes" id="UP001176941">
    <property type="component" value="Chromosome 9"/>
</dbReference>
<dbReference type="EMBL" id="OX459945">
    <property type="protein sequence ID" value="CAI9179632.1"/>
    <property type="molecule type" value="Genomic_DNA"/>
</dbReference>
<evidence type="ECO:0000313" key="1">
    <source>
        <dbReference type="EMBL" id="CAI9179632.1"/>
    </source>
</evidence>
<keyword evidence="2" id="KW-1185">Reference proteome</keyword>
<organism evidence="1 2">
    <name type="scientific">Rangifer tarandus platyrhynchus</name>
    <name type="common">Svalbard reindeer</name>
    <dbReference type="NCBI Taxonomy" id="3082113"/>
    <lineage>
        <taxon>Eukaryota</taxon>
        <taxon>Metazoa</taxon>
        <taxon>Chordata</taxon>
        <taxon>Craniata</taxon>
        <taxon>Vertebrata</taxon>
        <taxon>Euteleostomi</taxon>
        <taxon>Mammalia</taxon>
        <taxon>Eutheria</taxon>
        <taxon>Laurasiatheria</taxon>
        <taxon>Artiodactyla</taxon>
        <taxon>Ruminantia</taxon>
        <taxon>Pecora</taxon>
        <taxon>Cervidae</taxon>
        <taxon>Odocoileinae</taxon>
        <taxon>Rangifer</taxon>
    </lineage>
</organism>